<evidence type="ECO:0000256" key="5">
    <source>
        <dbReference type="ARBA" id="ARBA00023015"/>
    </source>
</evidence>
<dbReference type="Gene3D" id="1.10.287.130">
    <property type="match status" value="1"/>
</dbReference>
<dbReference type="EC" id="2.7.13.3" evidence="2"/>
<evidence type="ECO:0000256" key="4">
    <source>
        <dbReference type="ARBA" id="ARBA00023012"/>
    </source>
</evidence>
<dbReference type="PROSITE" id="PS50110">
    <property type="entry name" value="RESPONSE_REGULATORY"/>
    <property type="match status" value="1"/>
</dbReference>
<dbReference type="InterPro" id="IPR011006">
    <property type="entry name" value="CheY-like_superfamily"/>
</dbReference>
<dbReference type="InterPro" id="IPR039420">
    <property type="entry name" value="WalR-like"/>
</dbReference>
<dbReference type="CDD" id="cd00082">
    <property type="entry name" value="HisKA"/>
    <property type="match status" value="1"/>
</dbReference>
<dbReference type="SMART" id="SM00448">
    <property type="entry name" value="REC"/>
    <property type="match status" value="1"/>
</dbReference>
<dbReference type="EMBL" id="FNWO01000007">
    <property type="protein sequence ID" value="SEH37731.1"/>
    <property type="molecule type" value="Genomic_DNA"/>
</dbReference>
<evidence type="ECO:0000256" key="7">
    <source>
        <dbReference type="ARBA" id="ARBA00023163"/>
    </source>
</evidence>
<evidence type="ECO:0000256" key="6">
    <source>
        <dbReference type="ARBA" id="ARBA00023125"/>
    </source>
</evidence>
<evidence type="ECO:0000313" key="11">
    <source>
        <dbReference type="Proteomes" id="UP000182983"/>
    </source>
</evidence>
<protein>
    <recommendedName>
        <fullName evidence="2">histidine kinase</fullName>
        <ecNumber evidence="2">2.7.13.3</ecNumber>
    </recommendedName>
</protein>
<dbReference type="PANTHER" id="PTHR48111">
    <property type="entry name" value="REGULATOR OF RPOS"/>
    <property type="match status" value="1"/>
</dbReference>
<organism evidence="10 11">
    <name type="scientific">Magnetospirillum fulvum</name>
    <name type="common">Rhodospirillum fulvum</name>
    <dbReference type="NCBI Taxonomy" id="1082"/>
    <lineage>
        <taxon>Bacteria</taxon>
        <taxon>Pseudomonadati</taxon>
        <taxon>Pseudomonadota</taxon>
        <taxon>Alphaproteobacteria</taxon>
        <taxon>Rhodospirillales</taxon>
        <taxon>Rhodospirillaceae</taxon>
        <taxon>Magnetospirillum</taxon>
    </lineage>
</organism>
<gene>
    <name evidence="10" type="ORF">SAMN04244559_02002</name>
</gene>
<dbReference type="GO" id="GO:0006355">
    <property type="term" value="P:regulation of DNA-templated transcription"/>
    <property type="evidence" value="ECO:0007669"/>
    <property type="project" value="TreeGrafter"/>
</dbReference>
<dbReference type="CDD" id="cd00156">
    <property type="entry name" value="REC"/>
    <property type="match status" value="1"/>
</dbReference>
<dbReference type="Gene3D" id="3.30.450.20">
    <property type="entry name" value="PAS domain"/>
    <property type="match status" value="1"/>
</dbReference>
<evidence type="ECO:0000256" key="1">
    <source>
        <dbReference type="ARBA" id="ARBA00000085"/>
    </source>
</evidence>
<sequence length="352" mass="38601">MMSAPPASDDIASTVPSEDNIRLLLDLLPDAVIVTTQAEVVFANPAAQRLFGAETGQEVQGHHALDLVDDRSLALAMMRLADPPATEQVFPYHLRRLNGDHFEAELTGRNIVFRDRPSRLLVIRDASEQSRARDQSRRDARQALKEQIARVRHKLSQPLNVIRLAAEGALLMIERDRIPADGWPESQFALIAEQSERTAQILDTLRIDEPDPSASSAALPQPAGSHILVVENDPAAAAALSSYLSAQGCRVSLADSGRDAWDRFRNDPADVVITDLLVQTGDGEDLITVLRDFDPLLPIIVTTARPGGADRLDARFRDERCVVVKKPPPLSEITRLIAAFLLPPSEEPFTSC</sequence>
<dbReference type="OrthoDB" id="9789238at2"/>
<feature type="domain" description="Response regulatory" evidence="9">
    <location>
        <begin position="226"/>
        <end position="341"/>
    </location>
</feature>
<keyword evidence="4" id="KW-0902">Two-component regulatory system</keyword>
<dbReference type="SUPFAM" id="SSF52172">
    <property type="entry name" value="CheY-like"/>
    <property type="match status" value="1"/>
</dbReference>
<reference evidence="11" key="1">
    <citation type="submission" date="2016-10" db="EMBL/GenBank/DDBJ databases">
        <authorList>
            <person name="Varghese N."/>
            <person name="Submissions S."/>
        </authorList>
    </citation>
    <scope>NUCLEOTIDE SEQUENCE [LARGE SCALE GENOMIC DNA]</scope>
    <source>
        <strain evidence="11">DSM 13234</strain>
    </source>
</reference>
<dbReference type="Pfam" id="PF13426">
    <property type="entry name" value="PAS_9"/>
    <property type="match status" value="1"/>
</dbReference>
<keyword evidence="3 8" id="KW-0597">Phosphoprotein</keyword>
<keyword evidence="11" id="KW-1185">Reference proteome</keyword>
<dbReference type="CDD" id="cd00130">
    <property type="entry name" value="PAS"/>
    <property type="match status" value="1"/>
</dbReference>
<dbReference type="AlphaFoldDB" id="A0A1H6HUB0"/>
<keyword evidence="5" id="KW-0805">Transcription regulation</keyword>
<evidence type="ECO:0000256" key="8">
    <source>
        <dbReference type="PROSITE-ProRule" id="PRU00169"/>
    </source>
</evidence>
<dbReference type="PANTHER" id="PTHR48111:SF1">
    <property type="entry name" value="TWO-COMPONENT RESPONSE REGULATOR ORR33"/>
    <property type="match status" value="1"/>
</dbReference>
<dbReference type="InterPro" id="IPR000014">
    <property type="entry name" value="PAS"/>
</dbReference>
<evidence type="ECO:0000313" key="10">
    <source>
        <dbReference type="EMBL" id="SEH37731.1"/>
    </source>
</evidence>
<dbReference type="NCBIfam" id="TIGR00229">
    <property type="entry name" value="sensory_box"/>
    <property type="match status" value="1"/>
</dbReference>
<dbReference type="InterPro" id="IPR035965">
    <property type="entry name" value="PAS-like_dom_sf"/>
</dbReference>
<dbReference type="GO" id="GO:0000156">
    <property type="term" value="F:phosphorelay response regulator activity"/>
    <property type="evidence" value="ECO:0007669"/>
    <property type="project" value="TreeGrafter"/>
</dbReference>
<feature type="modified residue" description="4-aspartylphosphate" evidence="8">
    <location>
        <position position="275"/>
    </location>
</feature>
<dbReference type="InterPro" id="IPR003661">
    <property type="entry name" value="HisK_dim/P_dom"/>
</dbReference>
<proteinExistence type="predicted"/>
<dbReference type="Gene3D" id="3.40.50.2300">
    <property type="match status" value="1"/>
</dbReference>
<keyword evidence="7" id="KW-0804">Transcription</keyword>
<dbReference type="GO" id="GO:0032993">
    <property type="term" value="C:protein-DNA complex"/>
    <property type="evidence" value="ECO:0007669"/>
    <property type="project" value="TreeGrafter"/>
</dbReference>
<dbReference type="Pfam" id="PF00072">
    <property type="entry name" value="Response_reg"/>
    <property type="match status" value="1"/>
</dbReference>
<dbReference type="InterPro" id="IPR001789">
    <property type="entry name" value="Sig_transdc_resp-reg_receiver"/>
</dbReference>
<dbReference type="GO" id="GO:0000976">
    <property type="term" value="F:transcription cis-regulatory region binding"/>
    <property type="evidence" value="ECO:0007669"/>
    <property type="project" value="TreeGrafter"/>
</dbReference>
<dbReference type="GO" id="GO:0005829">
    <property type="term" value="C:cytosol"/>
    <property type="evidence" value="ECO:0007669"/>
    <property type="project" value="TreeGrafter"/>
</dbReference>
<evidence type="ECO:0000256" key="2">
    <source>
        <dbReference type="ARBA" id="ARBA00012438"/>
    </source>
</evidence>
<dbReference type="SMART" id="SM00091">
    <property type="entry name" value="PAS"/>
    <property type="match status" value="1"/>
</dbReference>
<dbReference type="SUPFAM" id="SSF55785">
    <property type="entry name" value="PYP-like sensor domain (PAS domain)"/>
    <property type="match status" value="1"/>
</dbReference>
<accession>A0A1H6HUB0</accession>
<comment type="catalytic activity">
    <reaction evidence="1">
        <text>ATP + protein L-histidine = ADP + protein N-phospho-L-histidine.</text>
        <dbReference type="EC" id="2.7.13.3"/>
    </reaction>
</comment>
<evidence type="ECO:0000259" key="9">
    <source>
        <dbReference type="PROSITE" id="PS50110"/>
    </source>
</evidence>
<keyword evidence="6" id="KW-0238">DNA-binding</keyword>
<dbReference type="Proteomes" id="UP000182983">
    <property type="component" value="Unassembled WGS sequence"/>
</dbReference>
<dbReference type="GO" id="GO:0000155">
    <property type="term" value="F:phosphorelay sensor kinase activity"/>
    <property type="evidence" value="ECO:0007669"/>
    <property type="project" value="InterPro"/>
</dbReference>
<name>A0A1H6HUB0_MAGFU</name>
<evidence type="ECO:0000256" key="3">
    <source>
        <dbReference type="ARBA" id="ARBA00022553"/>
    </source>
</evidence>